<dbReference type="Proteomes" id="UP001303222">
    <property type="component" value="Unassembled WGS sequence"/>
</dbReference>
<sequence length="307" mass="35755">MQQLPCGCRRVGRRTCIEPNCLNEAVESKNDLYFCPIARERNLRHTGEPELCPVELPANTWTQIKHTGRCARHKKEMVEKLQREMKRKQKEEERRKELEKEKEMKEKEEERERMRGGNRGTGTGTGLGLIREGVVERGNGSGMDVDEFKHVNKVLEARDRARAAGGVDVEVGVESMSESGLEMGMGPMSEGLRRMAVEEERKKEGEKEKAIRMEWEKRVMEQEMAKADKERKEKEERRKEKEKQKREEEEEQLRRLSMTKEERMEYAKKRYTGIEATGKVQTATEMLQDIVAKDWEEEARLGGPRDG</sequence>
<protein>
    <submittedName>
        <fullName evidence="2">Uncharacterized protein</fullName>
    </submittedName>
</protein>
<keyword evidence="3" id="KW-1185">Reference proteome</keyword>
<dbReference type="AlphaFoldDB" id="A0AAN6SG32"/>
<proteinExistence type="predicted"/>
<gene>
    <name evidence="2" type="ORF">QBC32DRAFT_313405</name>
</gene>
<feature type="compositionally biased region" description="Gly residues" evidence="1">
    <location>
        <begin position="117"/>
        <end position="127"/>
    </location>
</feature>
<reference evidence="2" key="2">
    <citation type="submission" date="2023-06" db="EMBL/GenBank/DDBJ databases">
        <authorList>
            <consortium name="Lawrence Berkeley National Laboratory"/>
            <person name="Mondo S.J."/>
            <person name="Hensen N."/>
            <person name="Bonometti L."/>
            <person name="Westerberg I."/>
            <person name="Brannstrom I.O."/>
            <person name="Guillou S."/>
            <person name="Cros-Aarteil S."/>
            <person name="Calhoun S."/>
            <person name="Haridas S."/>
            <person name="Kuo A."/>
            <person name="Pangilinan J."/>
            <person name="Riley R."/>
            <person name="Labutti K."/>
            <person name="Andreopoulos B."/>
            <person name="Lipzen A."/>
            <person name="Chen C."/>
            <person name="Yanf M."/>
            <person name="Daum C."/>
            <person name="Ng V."/>
            <person name="Clum A."/>
            <person name="Steindorff A."/>
            <person name="Ohm R."/>
            <person name="Martin F."/>
            <person name="Silar P."/>
            <person name="Natvig D."/>
            <person name="Lalanne C."/>
            <person name="Gautier V."/>
            <person name="Ament-Velasquez S.L."/>
            <person name="Kruys A."/>
            <person name="Hutchinson M.I."/>
            <person name="Powell A.J."/>
            <person name="Barry K."/>
            <person name="Miller A.N."/>
            <person name="Grigoriev I.V."/>
            <person name="Debuchy R."/>
            <person name="Gladieux P."/>
            <person name="Thoren M.H."/>
            <person name="Johannesson H."/>
        </authorList>
    </citation>
    <scope>NUCLEOTIDE SEQUENCE</scope>
    <source>
        <strain evidence="2">CBS 626.80</strain>
    </source>
</reference>
<evidence type="ECO:0000313" key="2">
    <source>
        <dbReference type="EMBL" id="KAK3953012.1"/>
    </source>
</evidence>
<organism evidence="2 3">
    <name type="scientific">Pseudoneurospora amorphoporcata</name>
    <dbReference type="NCBI Taxonomy" id="241081"/>
    <lineage>
        <taxon>Eukaryota</taxon>
        <taxon>Fungi</taxon>
        <taxon>Dikarya</taxon>
        <taxon>Ascomycota</taxon>
        <taxon>Pezizomycotina</taxon>
        <taxon>Sordariomycetes</taxon>
        <taxon>Sordariomycetidae</taxon>
        <taxon>Sordariales</taxon>
        <taxon>Sordariaceae</taxon>
        <taxon>Pseudoneurospora</taxon>
    </lineage>
</organism>
<name>A0AAN6SG32_9PEZI</name>
<feature type="region of interest" description="Disordered" evidence="1">
    <location>
        <begin position="83"/>
        <end position="127"/>
    </location>
</feature>
<comment type="caution">
    <text evidence="2">The sequence shown here is derived from an EMBL/GenBank/DDBJ whole genome shotgun (WGS) entry which is preliminary data.</text>
</comment>
<dbReference type="EMBL" id="MU859113">
    <property type="protein sequence ID" value="KAK3953012.1"/>
    <property type="molecule type" value="Genomic_DNA"/>
</dbReference>
<accession>A0AAN6SG32</accession>
<evidence type="ECO:0000313" key="3">
    <source>
        <dbReference type="Proteomes" id="UP001303222"/>
    </source>
</evidence>
<evidence type="ECO:0000256" key="1">
    <source>
        <dbReference type="SAM" id="MobiDB-lite"/>
    </source>
</evidence>
<feature type="compositionally biased region" description="Basic and acidic residues" evidence="1">
    <location>
        <begin position="83"/>
        <end position="115"/>
    </location>
</feature>
<feature type="region of interest" description="Disordered" evidence="1">
    <location>
        <begin position="222"/>
        <end position="261"/>
    </location>
</feature>
<reference evidence="2" key="1">
    <citation type="journal article" date="2023" name="Mol. Phylogenet. Evol.">
        <title>Genome-scale phylogeny and comparative genomics of the fungal order Sordariales.</title>
        <authorList>
            <person name="Hensen N."/>
            <person name="Bonometti L."/>
            <person name="Westerberg I."/>
            <person name="Brannstrom I.O."/>
            <person name="Guillou S."/>
            <person name="Cros-Aarteil S."/>
            <person name="Calhoun S."/>
            <person name="Haridas S."/>
            <person name="Kuo A."/>
            <person name="Mondo S."/>
            <person name="Pangilinan J."/>
            <person name="Riley R."/>
            <person name="LaButti K."/>
            <person name="Andreopoulos B."/>
            <person name="Lipzen A."/>
            <person name="Chen C."/>
            <person name="Yan M."/>
            <person name="Daum C."/>
            <person name="Ng V."/>
            <person name="Clum A."/>
            <person name="Steindorff A."/>
            <person name="Ohm R.A."/>
            <person name="Martin F."/>
            <person name="Silar P."/>
            <person name="Natvig D.O."/>
            <person name="Lalanne C."/>
            <person name="Gautier V."/>
            <person name="Ament-Velasquez S.L."/>
            <person name="Kruys A."/>
            <person name="Hutchinson M.I."/>
            <person name="Powell A.J."/>
            <person name="Barry K."/>
            <person name="Miller A.N."/>
            <person name="Grigoriev I.V."/>
            <person name="Debuchy R."/>
            <person name="Gladieux P."/>
            <person name="Hiltunen Thoren M."/>
            <person name="Johannesson H."/>
        </authorList>
    </citation>
    <scope>NUCLEOTIDE SEQUENCE</scope>
    <source>
        <strain evidence="2">CBS 626.80</strain>
    </source>
</reference>